<feature type="signal peptide" evidence="3">
    <location>
        <begin position="1"/>
        <end position="17"/>
    </location>
</feature>
<keyword evidence="2" id="KW-1133">Transmembrane helix</keyword>
<feature type="compositionally biased region" description="Basic and acidic residues" evidence="1">
    <location>
        <begin position="550"/>
        <end position="561"/>
    </location>
</feature>
<feature type="region of interest" description="Disordered" evidence="1">
    <location>
        <begin position="788"/>
        <end position="829"/>
    </location>
</feature>
<dbReference type="SUPFAM" id="SSF49313">
    <property type="entry name" value="Cadherin-like"/>
    <property type="match status" value="2"/>
</dbReference>
<accession>A0A9P5Y819</accession>
<dbReference type="InterPro" id="IPR006644">
    <property type="entry name" value="Cadg"/>
</dbReference>
<name>A0A9P5Y819_9AGAR</name>
<dbReference type="EMBL" id="MU150267">
    <property type="protein sequence ID" value="KAF9462875.1"/>
    <property type="molecule type" value="Genomic_DNA"/>
</dbReference>
<dbReference type="Gene3D" id="2.60.40.10">
    <property type="entry name" value="Immunoglobulins"/>
    <property type="match status" value="3"/>
</dbReference>
<dbReference type="AlphaFoldDB" id="A0A9P5Y819"/>
<feature type="compositionally biased region" description="Basic and acidic residues" evidence="1">
    <location>
        <begin position="595"/>
        <end position="615"/>
    </location>
</feature>
<evidence type="ECO:0000256" key="1">
    <source>
        <dbReference type="SAM" id="MobiDB-lite"/>
    </source>
</evidence>
<feature type="domain" description="Dystroglycan-type cadherin-like" evidence="4">
    <location>
        <begin position="147"/>
        <end position="244"/>
    </location>
</feature>
<keyword evidence="2" id="KW-0472">Membrane</keyword>
<dbReference type="OrthoDB" id="414243at2759"/>
<dbReference type="InterPro" id="IPR015919">
    <property type="entry name" value="Cadherin-like_sf"/>
</dbReference>
<dbReference type="GO" id="GO:0005509">
    <property type="term" value="F:calcium ion binding"/>
    <property type="evidence" value="ECO:0007669"/>
    <property type="project" value="InterPro"/>
</dbReference>
<dbReference type="Pfam" id="PF05345">
    <property type="entry name" value="He_PIG"/>
    <property type="match status" value="1"/>
</dbReference>
<gene>
    <name evidence="5" type="ORF">BDZ94DRAFT_1260070</name>
</gene>
<feature type="transmembrane region" description="Helical" evidence="2">
    <location>
        <begin position="467"/>
        <end position="491"/>
    </location>
</feature>
<keyword evidence="3" id="KW-0732">Signal</keyword>
<feature type="compositionally biased region" description="Polar residues" evidence="1">
    <location>
        <begin position="788"/>
        <end position="812"/>
    </location>
</feature>
<feature type="region of interest" description="Disordered" evidence="1">
    <location>
        <begin position="534"/>
        <end position="653"/>
    </location>
</feature>
<sequence length="957" mass="103790">MLCLLLFSFAPIAVTYSHLVVLERLDDQLPSIARVDKPFSWSFSPKTFGLSSGEIKYSALSLPGWLSFDPVTLAFHGTPSAKDEGNPKITVKAEDSSSSLSENFTLCVTPYPQPILQKPIPDQFVSSNPSLSSVFVLSPNSALATHNPALRIPPKWSFSIGFEGDTFTSENDLFYEARLQDGSLLPEWMVFNSKAITLNGVVPNGDTMGESTVISLSLHGSDQEGYTALNLPFDLVIASHELSVSVDCLPTINVTADTSFNVSLISPADFSGFLVDGRAIQISEIKDLEIDTSEFNWLKYDQTTRTLSGKPEANPPQPGKDPFLPATITASFNQSVQTKVALAIVPSYFSTSNLPPIQAVQGDNIEFSLVQDYSNATKSDDVKLTAAFEPAECDTWFKFDSSKGWLAGTVPPNFASTHIVVTFTAYSRVTHSTSHASLPISLRTLDQRKSNAGTHPSGLSAATHAKLVLGLGIAFGVVGGFCLIGGVLAAFRRCARVEDTAIGGEEGRNVWSEQDKRWYGLGLDKVRLGSKLRSPQWTERSPRFSSGEKSNYDRDQTRNTHDYGNLGLGLRRVSERSQSNASSPKSKNQSPGVMSKREFITRIKETVRRVSDKAQNRKPSRQRPIIGKPILNIPHLRDAHSTDKEESPIYPSPSNPFDIPGLQSHPGSTIMTNSPSTSTAEHSIPRRRADFAPPRSPAQVHFKEARLSRQFSSSSTGSLVSNTSVNTHAAEAIVQTATKAISIHSGRNSSGIPRQYSIPELPEPLQVAGARPRLVPFTSASRVPVVRTPSTHSIGSRDNNHSTSKRITSQTAKVWGADAEGDESPVGVTRRGSDELALHYMQSLSANQLIHAPPPEPQVPPNSVVRRVVVGEKFKFRVPIPPATAVSSRTRKIEVKLTSGRPLPPFLRADLSGVKAKGSVEFSGIPVPRDLGKAVLGVYTNGGECLVQVVVEVVGRK</sequence>
<feature type="compositionally biased region" description="Basic and acidic residues" evidence="1">
    <location>
        <begin position="635"/>
        <end position="647"/>
    </location>
</feature>
<dbReference type="InterPro" id="IPR013783">
    <property type="entry name" value="Ig-like_fold"/>
</dbReference>
<dbReference type="Proteomes" id="UP000807353">
    <property type="component" value="Unassembled WGS sequence"/>
</dbReference>
<feature type="compositionally biased region" description="Polar residues" evidence="1">
    <location>
        <begin position="576"/>
        <end position="592"/>
    </location>
</feature>
<comment type="caution">
    <text evidence="5">The sequence shown here is derived from an EMBL/GenBank/DDBJ whole genome shotgun (WGS) entry which is preliminary data.</text>
</comment>
<organism evidence="5 6">
    <name type="scientific">Collybia nuda</name>
    <dbReference type="NCBI Taxonomy" id="64659"/>
    <lineage>
        <taxon>Eukaryota</taxon>
        <taxon>Fungi</taxon>
        <taxon>Dikarya</taxon>
        <taxon>Basidiomycota</taxon>
        <taxon>Agaricomycotina</taxon>
        <taxon>Agaricomycetes</taxon>
        <taxon>Agaricomycetidae</taxon>
        <taxon>Agaricales</taxon>
        <taxon>Tricholomatineae</taxon>
        <taxon>Clitocybaceae</taxon>
        <taxon>Collybia</taxon>
    </lineage>
</organism>
<protein>
    <recommendedName>
        <fullName evidence="4">Dystroglycan-type cadherin-like domain-containing protein</fullName>
    </recommendedName>
</protein>
<reference evidence="5" key="1">
    <citation type="submission" date="2020-11" db="EMBL/GenBank/DDBJ databases">
        <authorList>
            <consortium name="DOE Joint Genome Institute"/>
            <person name="Ahrendt S."/>
            <person name="Riley R."/>
            <person name="Andreopoulos W."/>
            <person name="Labutti K."/>
            <person name="Pangilinan J."/>
            <person name="Ruiz-Duenas F.J."/>
            <person name="Barrasa J.M."/>
            <person name="Sanchez-Garcia M."/>
            <person name="Camarero S."/>
            <person name="Miyauchi S."/>
            <person name="Serrano A."/>
            <person name="Linde D."/>
            <person name="Babiker R."/>
            <person name="Drula E."/>
            <person name="Ayuso-Fernandez I."/>
            <person name="Pacheco R."/>
            <person name="Padilla G."/>
            <person name="Ferreira P."/>
            <person name="Barriuso J."/>
            <person name="Kellner H."/>
            <person name="Castanera R."/>
            <person name="Alfaro M."/>
            <person name="Ramirez L."/>
            <person name="Pisabarro A.G."/>
            <person name="Kuo A."/>
            <person name="Tritt A."/>
            <person name="Lipzen A."/>
            <person name="He G."/>
            <person name="Yan M."/>
            <person name="Ng V."/>
            <person name="Cullen D."/>
            <person name="Martin F."/>
            <person name="Rosso M.-N."/>
            <person name="Henrissat B."/>
            <person name="Hibbett D."/>
            <person name="Martinez A.T."/>
            <person name="Grigoriev I.V."/>
        </authorList>
    </citation>
    <scope>NUCLEOTIDE SEQUENCE</scope>
    <source>
        <strain evidence="5">CBS 247.69</strain>
    </source>
</reference>
<keyword evidence="6" id="KW-1185">Reference proteome</keyword>
<dbReference type="GO" id="GO:0016020">
    <property type="term" value="C:membrane"/>
    <property type="evidence" value="ECO:0007669"/>
    <property type="project" value="InterPro"/>
</dbReference>
<evidence type="ECO:0000256" key="3">
    <source>
        <dbReference type="SAM" id="SignalP"/>
    </source>
</evidence>
<dbReference type="SMART" id="SM00736">
    <property type="entry name" value="CADG"/>
    <property type="match status" value="2"/>
</dbReference>
<evidence type="ECO:0000313" key="6">
    <source>
        <dbReference type="Proteomes" id="UP000807353"/>
    </source>
</evidence>
<evidence type="ECO:0000259" key="4">
    <source>
        <dbReference type="SMART" id="SM00736"/>
    </source>
</evidence>
<feature type="domain" description="Dystroglycan-type cadherin-like" evidence="4">
    <location>
        <begin position="20"/>
        <end position="115"/>
    </location>
</feature>
<feature type="compositionally biased region" description="Polar residues" evidence="1">
    <location>
        <begin position="534"/>
        <end position="549"/>
    </location>
</feature>
<proteinExistence type="predicted"/>
<keyword evidence="2" id="KW-0812">Transmembrane</keyword>
<feature type="chain" id="PRO_5040243266" description="Dystroglycan-type cadherin-like domain-containing protein" evidence="3">
    <location>
        <begin position="18"/>
        <end position="957"/>
    </location>
</feature>
<evidence type="ECO:0000313" key="5">
    <source>
        <dbReference type="EMBL" id="KAF9462875.1"/>
    </source>
</evidence>
<evidence type="ECO:0000256" key="2">
    <source>
        <dbReference type="SAM" id="Phobius"/>
    </source>
</evidence>